<evidence type="ECO:0000256" key="5">
    <source>
        <dbReference type="ARBA" id="ARBA00023002"/>
    </source>
</evidence>
<evidence type="ECO:0000256" key="10">
    <source>
        <dbReference type="SAM" id="MobiDB-lite"/>
    </source>
</evidence>
<keyword evidence="5 9" id="KW-0560">Oxidoreductase</keyword>
<proteinExistence type="inferred from homology"/>
<feature type="binding site" evidence="9">
    <location>
        <position position="251"/>
    </location>
    <ligand>
        <name>1-deoxy-D-xylulose 5-phosphate</name>
        <dbReference type="ChEBI" id="CHEBI:57792"/>
    </ligand>
</feature>
<feature type="binding site" evidence="9">
    <location>
        <position position="152"/>
    </location>
    <ligand>
        <name>Mn(2+)</name>
        <dbReference type="ChEBI" id="CHEBI:29035"/>
    </ligand>
</feature>
<dbReference type="Pfam" id="PF02670">
    <property type="entry name" value="DXP_reductoisom"/>
    <property type="match status" value="1"/>
</dbReference>
<evidence type="ECO:0000256" key="3">
    <source>
        <dbReference type="ARBA" id="ARBA00022723"/>
    </source>
</evidence>
<feature type="domain" description="DXP reductoisomerase C-terminal" evidence="13">
    <location>
        <begin position="300"/>
        <end position="416"/>
    </location>
</feature>
<feature type="binding site" evidence="9">
    <location>
        <position position="10"/>
    </location>
    <ligand>
        <name>NADPH</name>
        <dbReference type="ChEBI" id="CHEBI:57783"/>
    </ligand>
</feature>
<dbReference type="SUPFAM" id="SSF51735">
    <property type="entry name" value="NAD(P)-binding Rossmann-fold domains"/>
    <property type="match status" value="1"/>
</dbReference>
<evidence type="ECO:0000259" key="11">
    <source>
        <dbReference type="Pfam" id="PF02670"/>
    </source>
</evidence>
<dbReference type="Pfam" id="PF08436">
    <property type="entry name" value="DXP_redisom_C"/>
    <property type="match status" value="1"/>
</dbReference>
<comment type="pathway">
    <text evidence="1 9">Isoprenoid biosynthesis; isopentenyl diphosphate biosynthesis via DXP pathway; isopentenyl diphosphate from 1-deoxy-D-xylulose 5-phosphate: step 1/6.</text>
</comment>
<keyword evidence="9" id="KW-0460">Magnesium</keyword>
<dbReference type="GO" id="GO:0030145">
    <property type="term" value="F:manganese ion binding"/>
    <property type="evidence" value="ECO:0007669"/>
    <property type="project" value="TreeGrafter"/>
</dbReference>
<dbReference type="InterPro" id="IPR003821">
    <property type="entry name" value="DXP_reductoisomerase"/>
</dbReference>
<dbReference type="PANTHER" id="PTHR30525:SF0">
    <property type="entry name" value="1-DEOXY-D-XYLULOSE 5-PHOSPHATE REDUCTOISOMERASE, CHLOROPLASTIC"/>
    <property type="match status" value="1"/>
</dbReference>
<evidence type="ECO:0000256" key="9">
    <source>
        <dbReference type="HAMAP-Rule" id="MF_00183"/>
    </source>
</evidence>
<name>A0A450Y5G6_9GAMM</name>
<evidence type="ECO:0000313" key="15">
    <source>
        <dbReference type="EMBL" id="VFK40367.1"/>
    </source>
</evidence>
<dbReference type="InterPro" id="IPR036169">
    <property type="entry name" value="DXPR_C_sf"/>
</dbReference>
<feature type="binding site" evidence="9">
    <location>
        <position position="125"/>
    </location>
    <ligand>
        <name>1-deoxy-D-xylulose 5-phosphate</name>
        <dbReference type="ChEBI" id="CHEBI:57792"/>
    </ligand>
</feature>
<feature type="binding site" evidence="9">
    <location>
        <position position="124"/>
    </location>
    <ligand>
        <name>NADPH</name>
        <dbReference type="ChEBI" id="CHEBI:57783"/>
    </ligand>
</feature>
<feature type="binding site" evidence="9">
    <location>
        <position position="13"/>
    </location>
    <ligand>
        <name>NADPH</name>
        <dbReference type="ChEBI" id="CHEBI:57783"/>
    </ligand>
</feature>
<dbReference type="FunFam" id="3.40.50.720:FF:000045">
    <property type="entry name" value="1-deoxy-D-xylulose 5-phosphate reductoisomerase"/>
    <property type="match status" value="1"/>
</dbReference>
<dbReference type="NCBIfam" id="NF009114">
    <property type="entry name" value="PRK12464.1"/>
    <property type="match status" value="1"/>
</dbReference>
<dbReference type="Pfam" id="PF13288">
    <property type="entry name" value="DXPR_C"/>
    <property type="match status" value="1"/>
</dbReference>
<evidence type="ECO:0000256" key="8">
    <source>
        <dbReference type="ARBA" id="ARBA00048543"/>
    </source>
</evidence>
<dbReference type="GO" id="GO:0030604">
    <property type="term" value="F:1-deoxy-D-xylulose-5-phosphate reductoisomerase activity"/>
    <property type="evidence" value="ECO:0007669"/>
    <property type="project" value="UniProtKB-UniRule"/>
</dbReference>
<dbReference type="InterPro" id="IPR013512">
    <property type="entry name" value="DXP_reductoisomerase_N"/>
</dbReference>
<dbReference type="PIRSF" id="PIRSF006205">
    <property type="entry name" value="Dxp_reductismrs"/>
    <property type="match status" value="1"/>
</dbReference>
<organism evidence="14">
    <name type="scientific">Candidatus Kentrum sp. SD</name>
    <dbReference type="NCBI Taxonomy" id="2126332"/>
    <lineage>
        <taxon>Bacteria</taxon>
        <taxon>Pseudomonadati</taxon>
        <taxon>Pseudomonadota</taxon>
        <taxon>Gammaproteobacteria</taxon>
        <taxon>Candidatus Kentrum</taxon>
    </lineage>
</organism>
<dbReference type="InterPro" id="IPR026877">
    <property type="entry name" value="DXPR_C"/>
</dbReference>
<comment type="caution">
    <text evidence="9">Lacks conserved residue(s) required for the propagation of feature annotation.</text>
</comment>
<dbReference type="UniPathway" id="UPA00056">
    <property type="reaction ID" value="UER00092"/>
</dbReference>
<feature type="compositionally biased region" description="Polar residues" evidence="10">
    <location>
        <begin position="175"/>
        <end position="189"/>
    </location>
</feature>
<accession>A0A450Y5G6</accession>
<feature type="binding site" evidence="9">
    <location>
        <position position="150"/>
    </location>
    <ligand>
        <name>Mn(2+)</name>
        <dbReference type="ChEBI" id="CHEBI:29035"/>
    </ligand>
</feature>
<feature type="binding site" evidence="9">
    <location>
        <position position="238"/>
    </location>
    <ligand>
        <name>1-deoxy-D-xylulose 5-phosphate</name>
        <dbReference type="ChEBI" id="CHEBI:57792"/>
    </ligand>
</feature>
<feature type="binding site" evidence="9">
    <location>
        <position position="257"/>
    </location>
    <ligand>
        <name>1-deoxy-D-xylulose 5-phosphate</name>
        <dbReference type="ChEBI" id="CHEBI:57792"/>
    </ligand>
</feature>
<dbReference type="GO" id="GO:0051484">
    <property type="term" value="P:isopentenyl diphosphate biosynthetic process, methylerythritol 4-phosphate pathway involved in terpenoid biosynthetic process"/>
    <property type="evidence" value="ECO:0007669"/>
    <property type="project" value="TreeGrafter"/>
</dbReference>
<protein>
    <recommendedName>
        <fullName evidence="9">1-deoxy-D-xylulose 5-phosphate reductoisomerase</fullName>
        <shortName evidence="9">DXP reductoisomerase</shortName>
        <ecNumber evidence="9">1.1.1.267</ecNumber>
    </recommendedName>
    <alternativeName>
        <fullName evidence="9">1-deoxyxylulose-5-phosphate reductoisomerase</fullName>
    </alternativeName>
    <alternativeName>
        <fullName evidence="9">2-C-methyl-D-erythritol 4-phosphate synthase</fullName>
    </alternativeName>
</protein>
<gene>
    <name evidence="9" type="primary">dxr</name>
    <name evidence="15" type="ORF">BECKSD772E_GA0070983_100618</name>
    <name evidence="14" type="ORF">BECKSD772F_GA0070984_100518</name>
</gene>
<evidence type="ECO:0000259" key="12">
    <source>
        <dbReference type="Pfam" id="PF08436"/>
    </source>
</evidence>
<evidence type="ECO:0000256" key="6">
    <source>
        <dbReference type="ARBA" id="ARBA00023211"/>
    </source>
</evidence>
<dbReference type="EC" id="1.1.1.267" evidence="9"/>
<dbReference type="Gene3D" id="3.40.50.720">
    <property type="entry name" value="NAD(P)-binding Rossmann-like Domain"/>
    <property type="match status" value="1"/>
</dbReference>
<comment type="cofactor">
    <cofactor evidence="9">
        <name>Mg(2+)</name>
        <dbReference type="ChEBI" id="CHEBI:18420"/>
    </cofactor>
    <cofactor evidence="9">
        <name>Mn(2+)</name>
        <dbReference type="ChEBI" id="CHEBI:29035"/>
    </cofactor>
</comment>
<feature type="region of interest" description="Disordered" evidence="10">
    <location>
        <begin position="168"/>
        <end position="199"/>
    </location>
</feature>
<evidence type="ECO:0000256" key="4">
    <source>
        <dbReference type="ARBA" id="ARBA00022857"/>
    </source>
</evidence>
<dbReference type="HAMAP" id="MF_00183">
    <property type="entry name" value="DXP_reductoisom"/>
    <property type="match status" value="1"/>
</dbReference>
<evidence type="ECO:0000256" key="1">
    <source>
        <dbReference type="ARBA" id="ARBA00005094"/>
    </source>
</evidence>
<feature type="domain" description="1-deoxy-D-xylulose 5-phosphate reductoisomerase N-terminal" evidence="11">
    <location>
        <begin position="4"/>
        <end position="132"/>
    </location>
</feature>
<dbReference type="GO" id="GO:0070402">
    <property type="term" value="F:NADPH binding"/>
    <property type="evidence" value="ECO:0007669"/>
    <property type="project" value="InterPro"/>
</dbReference>
<sequence>MIGITILGSTGTIGENTLDVISRNRDQCRVVTLGANVNDRRLAEQCAKWKPEIAVMADPDAAERLRAKLRADGVAVEVLAGVSGLMEIASHKDADTVMAAIVGAAGLAPTLAAVQSGKRVLLANKESLVMSGKLFMDAVRGNQVELLPIDSEHNAIFQCMPAGYSRKGPVPGTKGAQSTGVDSRYTGSDGQDGHMSSPGAAWESAGIRRILLTASGGPFRNLPPSALGNVTPEEACAHPNWVMGKKISVDSATMMNKGLEIIEACWLFDATPDHIQVVVHPQSVIHSMVEYNDGSILAQMGNPDMRVPIAHALFWPTRAPSGVDSLDIMAVGRLDFEPASLTRFPCLRLGSEAARVGGTLPAIMNAANEIAVAAFLARRIRFNAIYRVIEGTMDAMTSREADSLKVVLEDDAHARATASEFVDREKPMAQKA</sequence>
<dbReference type="EMBL" id="CAADFR010000005">
    <property type="protein sequence ID" value="VFK36770.1"/>
    <property type="molecule type" value="Genomic_DNA"/>
</dbReference>
<feature type="binding site" evidence="9">
    <location>
        <position position="38"/>
    </location>
    <ligand>
        <name>NADPH</name>
        <dbReference type="ChEBI" id="CHEBI:57783"/>
    </ligand>
</feature>
<feature type="binding site" evidence="9">
    <location>
        <position position="151"/>
    </location>
    <ligand>
        <name>1-deoxy-D-xylulose 5-phosphate</name>
        <dbReference type="ChEBI" id="CHEBI:57792"/>
    </ligand>
</feature>
<feature type="binding site" evidence="9">
    <location>
        <position position="11"/>
    </location>
    <ligand>
        <name>NADPH</name>
        <dbReference type="ChEBI" id="CHEBI:57783"/>
    </ligand>
</feature>
<evidence type="ECO:0000256" key="2">
    <source>
        <dbReference type="ARBA" id="ARBA00006825"/>
    </source>
</evidence>
<dbReference type="AlphaFoldDB" id="A0A450Y5G6"/>
<feature type="binding site" evidence="9">
    <location>
        <position position="256"/>
    </location>
    <ligand>
        <name>1-deoxy-D-xylulose 5-phosphate</name>
        <dbReference type="ChEBI" id="CHEBI:57792"/>
    </ligand>
</feature>
<feature type="binding site" evidence="9">
    <location>
        <position position="152"/>
    </location>
    <ligand>
        <name>1-deoxy-D-xylulose 5-phosphate</name>
        <dbReference type="ChEBI" id="CHEBI:57792"/>
    </ligand>
</feature>
<comment type="function">
    <text evidence="9">Catalyzes the NADPH-dependent rearrangement and reduction of 1-deoxy-D-xylulose-5-phosphate (DXP) to 2-C-methyl-D-erythritol 4-phosphate (MEP).</text>
</comment>
<keyword evidence="6 9" id="KW-0464">Manganese</keyword>
<dbReference type="GO" id="GO:0016853">
    <property type="term" value="F:isomerase activity"/>
    <property type="evidence" value="ECO:0007669"/>
    <property type="project" value="UniProtKB-KW"/>
</dbReference>
<reference evidence="14" key="1">
    <citation type="submission" date="2019-02" db="EMBL/GenBank/DDBJ databases">
        <authorList>
            <person name="Gruber-Vodicka R. H."/>
            <person name="Seah K. B. B."/>
        </authorList>
    </citation>
    <scope>NUCLEOTIDE SEQUENCE</scope>
    <source>
        <strain evidence="15">BECK_S1320</strain>
        <strain evidence="14">BECK_S1321</strain>
    </source>
</reference>
<dbReference type="Gene3D" id="1.10.1740.10">
    <property type="match status" value="1"/>
</dbReference>
<dbReference type="EMBL" id="CAADFU010000006">
    <property type="protein sequence ID" value="VFK40367.1"/>
    <property type="molecule type" value="Genomic_DNA"/>
</dbReference>
<keyword evidence="7 9" id="KW-0414">Isoprene biosynthesis</keyword>
<evidence type="ECO:0000259" key="13">
    <source>
        <dbReference type="Pfam" id="PF13288"/>
    </source>
</evidence>
<dbReference type="InterPro" id="IPR013644">
    <property type="entry name" value="DXP_reductoisomerase_C"/>
</dbReference>
<feature type="binding site" evidence="9">
    <location>
        <position position="244"/>
    </location>
    <ligand>
        <name>NADPH</name>
        <dbReference type="ChEBI" id="CHEBI:57783"/>
    </ligand>
</feature>
<feature type="binding site" evidence="9">
    <location>
        <position position="215"/>
    </location>
    <ligand>
        <name>1-deoxy-D-xylulose 5-phosphate</name>
        <dbReference type="ChEBI" id="CHEBI:57792"/>
    </ligand>
</feature>
<dbReference type="NCBIfam" id="TIGR00243">
    <property type="entry name" value="Dxr"/>
    <property type="match status" value="1"/>
</dbReference>
<dbReference type="PANTHER" id="PTHR30525">
    <property type="entry name" value="1-DEOXY-D-XYLULOSE 5-PHOSPHATE REDUCTOISOMERASE"/>
    <property type="match status" value="1"/>
</dbReference>
<keyword evidence="14" id="KW-0413">Isomerase</keyword>
<keyword evidence="3 9" id="KW-0479">Metal-binding</keyword>
<dbReference type="SUPFAM" id="SSF55347">
    <property type="entry name" value="Glyceraldehyde-3-phosphate dehydrogenase-like, C-terminal domain"/>
    <property type="match status" value="1"/>
</dbReference>
<comment type="catalytic activity">
    <reaction evidence="8">
        <text>2-C-methyl-D-erythritol 4-phosphate + NADP(+) = 1-deoxy-D-xylulose 5-phosphate + NADPH + H(+)</text>
        <dbReference type="Rhea" id="RHEA:13717"/>
        <dbReference type="ChEBI" id="CHEBI:15378"/>
        <dbReference type="ChEBI" id="CHEBI:57783"/>
        <dbReference type="ChEBI" id="CHEBI:57792"/>
        <dbReference type="ChEBI" id="CHEBI:58262"/>
        <dbReference type="ChEBI" id="CHEBI:58349"/>
        <dbReference type="EC" id="1.1.1.267"/>
    </reaction>
    <physiologicalReaction direction="right-to-left" evidence="8">
        <dbReference type="Rhea" id="RHEA:13719"/>
    </physiologicalReaction>
</comment>
<keyword evidence="4 9" id="KW-0521">NADP</keyword>
<evidence type="ECO:0000313" key="14">
    <source>
        <dbReference type="EMBL" id="VFK36770.1"/>
    </source>
</evidence>
<dbReference type="InterPro" id="IPR036291">
    <property type="entry name" value="NAD(P)-bd_dom_sf"/>
</dbReference>
<feature type="binding site" evidence="9">
    <location>
        <position position="260"/>
    </location>
    <ligand>
        <name>Mn(2+)</name>
        <dbReference type="ChEBI" id="CHEBI:29035"/>
    </ligand>
</feature>
<feature type="domain" description="1-deoxy-D-xylulose 5-phosphate reductoisomerase C-terminal" evidence="12">
    <location>
        <begin position="146"/>
        <end position="268"/>
    </location>
</feature>
<evidence type="ECO:0000256" key="7">
    <source>
        <dbReference type="ARBA" id="ARBA00023229"/>
    </source>
</evidence>
<comment type="similarity">
    <text evidence="2 9">Belongs to the DXR family.</text>
</comment>
<feature type="binding site" evidence="9">
    <location>
        <position position="260"/>
    </location>
    <ligand>
        <name>1-deoxy-D-xylulose 5-phosphate</name>
        <dbReference type="ChEBI" id="CHEBI:57792"/>
    </ligand>
</feature>
<dbReference type="SUPFAM" id="SSF69055">
    <property type="entry name" value="1-deoxy-D-xylulose-5-phosphate reductoisomerase, C-terminal domain"/>
    <property type="match status" value="1"/>
</dbReference>
<feature type="binding site" evidence="9">
    <location>
        <position position="126"/>
    </location>
    <ligand>
        <name>NADPH</name>
        <dbReference type="ChEBI" id="CHEBI:57783"/>
    </ligand>
</feature>